<evidence type="ECO:0000256" key="10">
    <source>
        <dbReference type="ARBA" id="ARBA00035686"/>
    </source>
</evidence>
<evidence type="ECO:0000256" key="1">
    <source>
        <dbReference type="ARBA" id="ARBA00004651"/>
    </source>
</evidence>
<evidence type="ECO:0000256" key="9">
    <source>
        <dbReference type="ARBA" id="ARBA00035611"/>
    </source>
</evidence>
<keyword evidence="3" id="KW-1003">Cell membrane</keyword>
<feature type="compositionally biased region" description="Polar residues" evidence="11">
    <location>
        <begin position="1"/>
        <end position="17"/>
    </location>
</feature>
<keyword evidence="7 12" id="KW-1133">Transmembrane helix</keyword>
<evidence type="ECO:0000256" key="8">
    <source>
        <dbReference type="ARBA" id="ARBA00023136"/>
    </source>
</evidence>
<evidence type="ECO:0000256" key="4">
    <source>
        <dbReference type="ARBA" id="ARBA00022519"/>
    </source>
</evidence>
<feature type="transmembrane region" description="Helical" evidence="12">
    <location>
        <begin position="153"/>
        <end position="175"/>
    </location>
</feature>
<feature type="transmembrane region" description="Helical" evidence="12">
    <location>
        <begin position="72"/>
        <end position="91"/>
    </location>
</feature>
<evidence type="ECO:0000256" key="5">
    <source>
        <dbReference type="ARBA" id="ARBA00022597"/>
    </source>
</evidence>
<feature type="region of interest" description="Disordered" evidence="11">
    <location>
        <begin position="1"/>
        <end position="40"/>
    </location>
</feature>
<dbReference type="PANTHER" id="PTHR32196:SF32">
    <property type="entry name" value="XYLOSE TRANSPORT SYSTEM PERMEASE PROTEIN XYLH"/>
    <property type="match status" value="1"/>
</dbReference>
<keyword evidence="6 12" id="KW-0812">Transmembrane</keyword>
<protein>
    <recommendedName>
        <fullName evidence="10">Xylose transport system permease protein XylH</fullName>
    </recommendedName>
</protein>
<organism evidence="13 14">
    <name type="scientific">Streptomyces heilongjiangensis</name>
    <dbReference type="NCBI Taxonomy" id="945052"/>
    <lineage>
        <taxon>Bacteria</taxon>
        <taxon>Bacillati</taxon>
        <taxon>Actinomycetota</taxon>
        <taxon>Actinomycetes</taxon>
        <taxon>Kitasatosporales</taxon>
        <taxon>Streptomycetaceae</taxon>
        <taxon>Streptomyces</taxon>
    </lineage>
</organism>
<reference evidence="14" key="1">
    <citation type="journal article" date="2019" name="Int. J. Syst. Evol. Microbiol.">
        <title>The Global Catalogue of Microorganisms (GCM) 10K type strain sequencing project: providing services to taxonomists for standard genome sequencing and annotation.</title>
        <authorList>
            <consortium name="The Broad Institute Genomics Platform"/>
            <consortium name="The Broad Institute Genome Sequencing Center for Infectious Disease"/>
            <person name="Wu L."/>
            <person name="Ma J."/>
        </authorList>
    </citation>
    <scope>NUCLEOTIDE SEQUENCE [LARGE SCALE GENOMIC DNA]</scope>
    <source>
        <strain evidence="14">JCM 9918</strain>
    </source>
</reference>
<keyword evidence="5" id="KW-0762">Sugar transport</keyword>
<feature type="transmembrane region" description="Helical" evidence="12">
    <location>
        <begin position="338"/>
        <end position="359"/>
    </location>
</feature>
<dbReference type="Pfam" id="PF02653">
    <property type="entry name" value="BPD_transp_2"/>
    <property type="match status" value="1"/>
</dbReference>
<evidence type="ECO:0000256" key="11">
    <source>
        <dbReference type="SAM" id="MobiDB-lite"/>
    </source>
</evidence>
<evidence type="ECO:0000256" key="2">
    <source>
        <dbReference type="ARBA" id="ARBA00022448"/>
    </source>
</evidence>
<feature type="transmembrane region" description="Helical" evidence="12">
    <location>
        <begin position="292"/>
        <end position="310"/>
    </location>
</feature>
<evidence type="ECO:0000313" key="13">
    <source>
        <dbReference type="EMBL" id="MFC5812392.1"/>
    </source>
</evidence>
<name>A0ABW1BH44_9ACTN</name>
<evidence type="ECO:0000256" key="7">
    <source>
        <dbReference type="ARBA" id="ARBA00022989"/>
    </source>
</evidence>
<keyword evidence="2" id="KW-0813">Transport</keyword>
<dbReference type="EMBL" id="JBHSNZ010000034">
    <property type="protein sequence ID" value="MFC5812392.1"/>
    <property type="molecule type" value="Genomic_DNA"/>
</dbReference>
<comment type="caution">
    <text evidence="13">The sequence shown here is derived from an EMBL/GenBank/DDBJ whole genome shotgun (WGS) entry which is preliminary data.</text>
</comment>
<dbReference type="RefSeq" id="WP_380969321.1">
    <property type="nucleotide sequence ID" value="NZ_JAQOSL010000039.1"/>
</dbReference>
<evidence type="ECO:0000256" key="6">
    <source>
        <dbReference type="ARBA" id="ARBA00022692"/>
    </source>
</evidence>
<gene>
    <name evidence="13" type="ORF">ACFQGO_33595</name>
</gene>
<evidence type="ECO:0000313" key="14">
    <source>
        <dbReference type="Proteomes" id="UP001596112"/>
    </source>
</evidence>
<keyword evidence="14" id="KW-1185">Reference proteome</keyword>
<feature type="transmembrane region" description="Helical" evidence="12">
    <location>
        <begin position="222"/>
        <end position="247"/>
    </location>
</feature>
<dbReference type="Proteomes" id="UP001596112">
    <property type="component" value="Unassembled WGS sequence"/>
</dbReference>
<dbReference type="PANTHER" id="PTHR32196">
    <property type="entry name" value="ABC TRANSPORTER PERMEASE PROTEIN YPHD-RELATED-RELATED"/>
    <property type="match status" value="1"/>
</dbReference>
<keyword evidence="4" id="KW-0997">Cell inner membrane</keyword>
<feature type="compositionally biased region" description="Low complexity" evidence="11">
    <location>
        <begin position="30"/>
        <end position="40"/>
    </location>
</feature>
<sequence length="451" mass="46567">MSDTSKTVKSDPATTGKVTDGEGVVEEQDTVAPADDPTAAPVTVVDPRLLVREEGLKGYVTEFKRKVKGGELGSLPVVIGLIVIWTIFQFQNDRFLSADNLSQISYFLSATGMLAIGLVFVLLLGEIDLSVGSVSGLASTLFAVLAVNQGVSAWLALALAVLTGIAIGALHGWFFAKVGVPAFVVTLAGFLGWNGVMLWLLGDSGTINIPSDEGPVRLLGQSSFFMDQAIIGAYILAGLAVTLSLVGNFGEQRRRRAAGVPFRPTSEILLRVGALALASFVAAAVLNNASGVSNALVIFLAALVIVDFVLRRTTYGRQVFAVGGGIEAARRAGINVPMVRITVFAISGGFAAVGGMFFAGQTASATLSAGGGNTLMLAIAAAVIGGTSLFGGRGSVWSALLGMLVIQSIQTGLNLLNMNTSIQYMITGAVLLGAVVIDSVSRKSQKAAGRA</sequence>
<feature type="transmembrane region" description="Helical" evidence="12">
    <location>
        <begin position="182"/>
        <end position="202"/>
    </location>
</feature>
<proteinExistence type="predicted"/>
<dbReference type="CDD" id="cd06579">
    <property type="entry name" value="TM_PBP1_transp_AraH_like"/>
    <property type="match status" value="1"/>
</dbReference>
<evidence type="ECO:0000256" key="3">
    <source>
        <dbReference type="ARBA" id="ARBA00022475"/>
    </source>
</evidence>
<feature type="transmembrane region" description="Helical" evidence="12">
    <location>
        <begin position="422"/>
        <end position="440"/>
    </location>
</feature>
<feature type="transmembrane region" description="Helical" evidence="12">
    <location>
        <begin position="268"/>
        <end position="286"/>
    </location>
</feature>
<dbReference type="InterPro" id="IPR001851">
    <property type="entry name" value="ABC_transp_permease"/>
</dbReference>
<feature type="transmembrane region" description="Helical" evidence="12">
    <location>
        <begin position="103"/>
        <end position="124"/>
    </location>
</feature>
<keyword evidence="8 12" id="KW-0472">Membrane</keyword>
<evidence type="ECO:0000256" key="12">
    <source>
        <dbReference type="SAM" id="Phobius"/>
    </source>
</evidence>
<feature type="transmembrane region" description="Helical" evidence="12">
    <location>
        <begin position="129"/>
        <end position="147"/>
    </location>
</feature>
<comment type="subcellular location">
    <subcellularLocation>
        <location evidence="1">Cell membrane</location>
        <topology evidence="1">Multi-pass membrane protein</topology>
    </subcellularLocation>
</comment>
<comment type="function">
    <text evidence="9">Part of the binding-protein-dependent transport system for D-xylose. Probably responsible for the translocation of the substrate across the membrane.</text>
</comment>
<accession>A0ABW1BH44</accession>